<keyword evidence="3" id="KW-1185">Reference proteome</keyword>
<evidence type="ECO:0000313" key="3">
    <source>
        <dbReference type="Proteomes" id="UP001066276"/>
    </source>
</evidence>
<dbReference type="EMBL" id="JANPWB010000011">
    <property type="protein sequence ID" value="KAJ1123672.1"/>
    <property type="molecule type" value="Genomic_DNA"/>
</dbReference>
<name>A0AAV7P5Z3_PLEWA</name>
<proteinExistence type="predicted"/>
<feature type="compositionally biased region" description="Polar residues" evidence="1">
    <location>
        <begin position="61"/>
        <end position="76"/>
    </location>
</feature>
<sequence>MDHKQLRHRGKKKHIRVAIKDHQVTKPMNQQARQGKMAALQATASLTETKSSEDGLRSEPESQNGEDSTDTESNISGAKGLPHVTPQSSEDIILTQGAGNPSNLP</sequence>
<dbReference type="AlphaFoldDB" id="A0AAV7P5Z3"/>
<feature type="compositionally biased region" description="Basic and acidic residues" evidence="1">
    <location>
        <begin position="50"/>
        <end position="60"/>
    </location>
</feature>
<comment type="caution">
    <text evidence="2">The sequence shown here is derived from an EMBL/GenBank/DDBJ whole genome shotgun (WGS) entry which is preliminary data.</text>
</comment>
<feature type="region of interest" description="Disordered" evidence="1">
    <location>
        <begin position="1"/>
        <end position="105"/>
    </location>
</feature>
<evidence type="ECO:0000256" key="1">
    <source>
        <dbReference type="SAM" id="MobiDB-lite"/>
    </source>
</evidence>
<reference evidence="2" key="1">
    <citation type="journal article" date="2022" name="bioRxiv">
        <title>Sequencing and chromosome-scale assembly of the giantPleurodeles waltlgenome.</title>
        <authorList>
            <person name="Brown T."/>
            <person name="Elewa A."/>
            <person name="Iarovenko S."/>
            <person name="Subramanian E."/>
            <person name="Araus A.J."/>
            <person name="Petzold A."/>
            <person name="Susuki M."/>
            <person name="Suzuki K.-i.T."/>
            <person name="Hayashi T."/>
            <person name="Toyoda A."/>
            <person name="Oliveira C."/>
            <person name="Osipova E."/>
            <person name="Leigh N.D."/>
            <person name="Simon A."/>
            <person name="Yun M.H."/>
        </authorList>
    </citation>
    <scope>NUCLEOTIDE SEQUENCE</scope>
    <source>
        <strain evidence="2">20211129_DDA</strain>
        <tissue evidence="2">Liver</tissue>
    </source>
</reference>
<dbReference type="Proteomes" id="UP001066276">
    <property type="component" value="Chromosome 7"/>
</dbReference>
<protein>
    <submittedName>
        <fullName evidence="2">Uncharacterized protein</fullName>
    </submittedName>
</protein>
<gene>
    <name evidence="2" type="ORF">NDU88_002140</name>
</gene>
<evidence type="ECO:0000313" key="2">
    <source>
        <dbReference type="EMBL" id="KAJ1123672.1"/>
    </source>
</evidence>
<accession>A0AAV7P5Z3</accession>
<feature type="compositionally biased region" description="Basic residues" evidence="1">
    <location>
        <begin position="1"/>
        <end position="17"/>
    </location>
</feature>
<organism evidence="2 3">
    <name type="scientific">Pleurodeles waltl</name>
    <name type="common">Iberian ribbed newt</name>
    <dbReference type="NCBI Taxonomy" id="8319"/>
    <lineage>
        <taxon>Eukaryota</taxon>
        <taxon>Metazoa</taxon>
        <taxon>Chordata</taxon>
        <taxon>Craniata</taxon>
        <taxon>Vertebrata</taxon>
        <taxon>Euteleostomi</taxon>
        <taxon>Amphibia</taxon>
        <taxon>Batrachia</taxon>
        <taxon>Caudata</taxon>
        <taxon>Salamandroidea</taxon>
        <taxon>Salamandridae</taxon>
        <taxon>Pleurodelinae</taxon>
        <taxon>Pleurodeles</taxon>
    </lineage>
</organism>